<name>A0A4R0RBM4_9APHY</name>
<evidence type="ECO:0000256" key="1">
    <source>
        <dbReference type="ARBA" id="ARBA00023002"/>
    </source>
</evidence>
<dbReference type="CDD" id="cd19075">
    <property type="entry name" value="AKR_AKR7A1-5"/>
    <property type="match status" value="1"/>
</dbReference>
<feature type="domain" description="NADP-dependent oxidoreductase" evidence="2">
    <location>
        <begin position="11"/>
        <end position="326"/>
    </location>
</feature>
<dbReference type="InterPro" id="IPR036812">
    <property type="entry name" value="NAD(P)_OxRdtase_dom_sf"/>
</dbReference>
<reference evidence="3 4" key="1">
    <citation type="submission" date="2018-11" db="EMBL/GenBank/DDBJ databases">
        <title>Genome assembly of Steccherinum ochraceum LE-BIN_3174, the white-rot fungus of the Steccherinaceae family (The Residual Polyporoid clade, Polyporales, Basidiomycota).</title>
        <authorList>
            <person name="Fedorova T.V."/>
            <person name="Glazunova O.A."/>
            <person name="Landesman E.O."/>
            <person name="Moiseenko K.V."/>
            <person name="Psurtseva N.V."/>
            <person name="Savinova O.S."/>
            <person name="Shakhova N.V."/>
            <person name="Tyazhelova T.V."/>
            <person name="Vasina D.V."/>
        </authorList>
    </citation>
    <scope>NUCLEOTIDE SEQUENCE [LARGE SCALE GENOMIC DNA]</scope>
    <source>
        <strain evidence="3 4">LE-BIN_3174</strain>
    </source>
</reference>
<dbReference type="PANTHER" id="PTHR43364:SF4">
    <property type="entry name" value="NAD(P)-LINKED OXIDOREDUCTASE SUPERFAMILY PROTEIN"/>
    <property type="match status" value="1"/>
</dbReference>
<dbReference type="EMBL" id="RWJN01000436">
    <property type="protein sequence ID" value="TCD61719.1"/>
    <property type="molecule type" value="Genomic_DNA"/>
</dbReference>
<evidence type="ECO:0000313" key="4">
    <source>
        <dbReference type="Proteomes" id="UP000292702"/>
    </source>
</evidence>
<dbReference type="PRINTS" id="PR00069">
    <property type="entry name" value="ALDKETRDTASE"/>
</dbReference>
<gene>
    <name evidence="3" type="ORF">EIP91_008005</name>
</gene>
<dbReference type="OrthoDB" id="2310150at2759"/>
<dbReference type="STRING" id="92696.A0A4R0RBM4"/>
<sequence length="338" mass="37914">MSEQPKSQLNVILGTMTYGKPGIPNTLVNDVKDVETILDIFQQHGHTDLDTARSYGQGTSEEYLAAAGWKKRGLQVSSKFFPTIMYGIDMPGLTSSTPEELRKQVDNALKALDTDSMDIFYLHVPDRTVPFEVTHKALDELYKEGKFKRLGLSNFASWEVAEVVTLCKANQWIVPSVYQCAYNVVERGIEPELLPCLRKFGIKFFAYCPLAAGFFTGRYLSETTTDVAPNSRFDSATQIGAYFRSRYWNERHFKAIEITKAAVEKAGLTIPEAALRWLSHHSALKKEHGDAIIIGGSSVKHVQQNLDALDKGPLPEEVVKALDEAYDVVKAKQTKYFY</sequence>
<dbReference type="InterPro" id="IPR020471">
    <property type="entry name" value="AKR"/>
</dbReference>
<dbReference type="Proteomes" id="UP000292702">
    <property type="component" value="Unassembled WGS sequence"/>
</dbReference>
<dbReference type="SUPFAM" id="SSF51430">
    <property type="entry name" value="NAD(P)-linked oxidoreductase"/>
    <property type="match status" value="1"/>
</dbReference>
<keyword evidence="1" id="KW-0560">Oxidoreductase</keyword>
<dbReference type="PROSITE" id="PS00062">
    <property type="entry name" value="ALDOKETO_REDUCTASE_2"/>
    <property type="match status" value="1"/>
</dbReference>
<dbReference type="Gene3D" id="3.20.20.100">
    <property type="entry name" value="NADP-dependent oxidoreductase domain"/>
    <property type="match status" value="1"/>
</dbReference>
<evidence type="ECO:0000313" key="3">
    <source>
        <dbReference type="EMBL" id="TCD61719.1"/>
    </source>
</evidence>
<dbReference type="PANTHER" id="PTHR43364">
    <property type="entry name" value="NADH-SPECIFIC METHYLGLYOXAL REDUCTASE-RELATED"/>
    <property type="match status" value="1"/>
</dbReference>
<dbReference type="GO" id="GO:0016491">
    <property type="term" value="F:oxidoreductase activity"/>
    <property type="evidence" value="ECO:0007669"/>
    <property type="project" value="UniProtKB-KW"/>
</dbReference>
<comment type="caution">
    <text evidence="3">The sequence shown here is derived from an EMBL/GenBank/DDBJ whole genome shotgun (WGS) entry which is preliminary data.</text>
</comment>
<organism evidence="3 4">
    <name type="scientific">Steccherinum ochraceum</name>
    <dbReference type="NCBI Taxonomy" id="92696"/>
    <lineage>
        <taxon>Eukaryota</taxon>
        <taxon>Fungi</taxon>
        <taxon>Dikarya</taxon>
        <taxon>Basidiomycota</taxon>
        <taxon>Agaricomycotina</taxon>
        <taxon>Agaricomycetes</taxon>
        <taxon>Polyporales</taxon>
        <taxon>Steccherinaceae</taxon>
        <taxon>Steccherinum</taxon>
    </lineage>
</organism>
<dbReference type="InterPro" id="IPR018170">
    <property type="entry name" value="Aldo/ket_reductase_CS"/>
</dbReference>
<dbReference type="InterPro" id="IPR023210">
    <property type="entry name" value="NADP_OxRdtase_dom"/>
</dbReference>
<accession>A0A4R0RBM4</accession>
<dbReference type="AlphaFoldDB" id="A0A4R0RBM4"/>
<dbReference type="InterPro" id="IPR050523">
    <property type="entry name" value="AKR_Detox_Biosynth"/>
</dbReference>
<keyword evidence="4" id="KW-1185">Reference proteome</keyword>
<protein>
    <recommendedName>
        <fullName evidence="2">NADP-dependent oxidoreductase domain-containing protein</fullName>
    </recommendedName>
</protein>
<dbReference type="Pfam" id="PF00248">
    <property type="entry name" value="Aldo_ket_red"/>
    <property type="match status" value="1"/>
</dbReference>
<proteinExistence type="predicted"/>
<evidence type="ECO:0000259" key="2">
    <source>
        <dbReference type="Pfam" id="PF00248"/>
    </source>
</evidence>